<evidence type="ECO:0000313" key="2">
    <source>
        <dbReference type="Proteomes" id="UP001589896"/>
    </source>
</evidence>
<reference evidence="1 2" key="1">
    <citation type="submission" date="2024-09" db="EMBL/GenBank/DDBJ databases">
        <authorList>
            <person name="Sun Q."/>
            <person name="Mori K."/>
        </authorList>
    </citation>
    <scope>NUCLEOTIDE SEQUENCE [LARGE SCALE GENOMIC DNA]</scope>
    <source>
        <strain evidence="1 2">KCTC 23076</strain>
    </source>
</reference>
<dbReference type="Proteomes" id="UP001589896">
    <property type="component" value="Unassembled WGS sequence"/>
</dbReference>
<keyword evidence="2" id="KW-1185">Reference proteome</keyword>
<accession>A0ABV6RLX8</accession>
<dbReference type="EMBL" id="JBHLTG010000001">
    <property type="protein sequence ID" value="MFC0677992.1"/>
    <property type="molecule type" value="Genomic_DNA"/>
</dbReference>
<name>A0ABV6RLX8_9GAMM</name>
<evidence type="ECO:0000313" key="1">
    <source>
        <dbReference type="EMBL" id="MFC0677992.1"/>
    </source>
</evidence>
<sequence length="242" mass="25456">MNVYPLRWVGRARRAELEQALQSRLAPWATQWLRADLESVLASAETGEPDPGELGWLDAVTSGGTLLIGCTSNVESRLGARLVGLAGEGGSALAPRIGRRALEALAQCLTGAIGATLSTCDAPGPKLLAPRAGALLLQLTIGDVRLYLLVDTVLCETVAPVLRRASSLVPREDALGACTASLELRLELGHADLLDVSTLRPGEVLKTTIPVGSLLSLVNPDGSVVRTGHLVARQGRRAIRIQ</sequence>
<gene>
    <name evidence="1" type="ORF">ACFFGH_09075</name>
</gene>
<protein>
    <recommendedName>
        <fullName evidence="3">Flagellar motor switch protein FliN-like C-terminal domain-containing protein</fullName>
    </recommendedName>
</protein>
<comment type="caution">
    <text evidence="1">The sequence shown here is derived from an EMBL/GenBank/DDBJ whole genome shotgun (WGS) entry which is preliminary data.</text>
</comment>
<proteinExistence type="predicted"/>
<organism evidence="1 2">
    <name type="scientific">Lysobacter korlensis</name>
    <dbReference type="NCBI Taxonomy" id="553636"/>
    <lineage>
        <taxon>Bacteria</taxon>
        <taxon>Pseudomonadati</taxon>
        <taxon>Pseudomonadota</taxon>
        <taxon>Gammaproteobacteria</taxon>
        <taxon>Lysobacterales</taxon>
        <taxon>Lysobacteraceae</taxon>
        <taxon>Lysobacter</taxon>
    </lineage>
</organism>
<evidence type="ECO:0008006" key="3">
    <source>
        <dbReference type="Google" id="ProtNLM"/>
    </source>
</evidence>
<dbReference type="RefSeq" id="WP_386667206.1">
    <property type="nucleotide sequence ID" value="NZ_JBHLTG010000001.1"/>
</dbReference>